<reference evidence="2 3" key="1">
    <citation type="submission" date="2024-01" db="EMBL/GenBank/DDBJ databases">
        <title>The complete chloroplast genome sequence of Lithospermum erythrorhizon: insights into the phylogenetic relationship among Boraginaceae species and the maternal lineages of purple gromwells.</title>
        <authorList>
            <person name="Okada T."/>
            <person name="Watanabe K."/>
        </authorList>
    </citation>
    <scope>NUCLEOTIDE SEQUENCE [LARGE SCALE GENOMIC DNA]</scope>
</reference>
<proteinExistence type="predicted"/>
<dbReference type="Proteomes" id="UP001454036">
    <property type="component" value="Unassembled WGS sequence"/>
</dbReference>
<dbReference type="EMBL" id="BAABME010008630">
    <property type="protein sequence ID" value="GAA0173504.1"/>
    <property type="molecule type" value="Genomic_DNA"/>
</dbReference>
<gene>
    <name evidence="2" type="ORF">LIER_27103</name>
</gene>
<evidence type="ECO:0000256" key="1">
    <source>
        <dbReference type="SAM" id="MobiDB-lite"/>
    </source>
</evidence>
<protein>
    <submittedName>
        <fullName evidence="2">Uncharacterized protein</fullName>
    </submittedName>
</protein>
<keyword evidence="3" id="KW-1185">Reference proteome</keyword>
<accession>A0AAV3RAU6</accession>
<sequence length="82" mass="8652">MRLHVTLVSTWDELEVKQTLRSEALADGGSRPFALLTSLAILLLVDGANGREPPSAKASPRSACFTSSSSHGDVEYSGFTSG</sequence>
<feature type="region of interest" description="Disordered" evidence="1">
    <location>
        <begin position="51"/>
        <end position="82"/>
    </location>
</feature>
<comment type="caution">
    <text evidence="2">The sequence shown here is derived from an EMBL/GenBank/DDBJ whole genome shotgun (WGS) entry which is preliminary data.</text>
</comment>
<organism evidence="2 3">
    <name type="scientific">Lithospermum erythrorhizon</name>
    <name type="common">Purple gromwell</name>
    <name type="synonym">Lithospermum officinale var. erythrorhizon</name>
    <dbReference type="NCBI Taxonomy" id="34254"/>
    <lineage>
        <taxon>Eukaryota</taxon>
        <taxon>Viridiplantae</taxon>
        <taxon>Streptophyta</taxon>
        <taxon>Embryophyta</taxon>
        <taxon>Tracheophyta</taxon>
        <taxon>Spermatophyta</taxon>
        <taxon>Magnoliopsida</taxon>
        <taxon>eudicotyledons</taxon>
        <taxon>Gunneridae</taxon>
        <taxon>Pentapetalae</taxon>
        <taxon>asterids</taxon>
        <taxon>lamiids</taxon>
        <taxon>Boraginales</taxon>
        <taxon>Boraginaceae</taxon>
        <taxon>Boraginoideae</taxon>
        <taxon>Lithospermeae</taxon>
        <taxon>Lithospermum</taxon>
    </lineage>
</organism>
<evidence type="ECO:0000313" key="3">
    <source>
        <dbReference type="Proteomes" id="UP001454036"/>
    </source>
</evidence>
<evidence type="ECO:0000313" key="2">
    <source>
        <dbReference type="EMBL" id="GAA0173504.1"/>
    </source>
</evidence>
<dbReference type="AlphaFoldDB" id="A0AAV3RAU6"/>
<name>A0AAV3RAU6_LITER</name>